<dbReference type="AlphaFoldDB" id="A0AAD4GFY6"/>
<evidence type="ECO:0000313" key="2">
    <source>
        <dbReference type="EMBL" id="KAF8442104.1"/>
    </source>
</evidence>
<organism evidence="2 3">
    <name type="scientific">Boletus edulis BED1</name>
    <dbReference type="NCBI Taxonomy" id="1328754"/>
    <lineage>
        <taxon>Eukaryota</taxon>
        <taxon>Fungi</taxon>
        <taxon>Dikarya</taxon>
        <taxon>Basidiomycota</taxon>
        <taxon>Agaricomycotina</taxon>
        <taxon>Agaricomycetes</taxon>
        <taxon>Agaricomycetidae</taxon>
        <taxon>Boletales</taxon>
        <taxon>Boletineae</taxon>
        <taxon>Boletaceae</taxon>
        <taxon>Boletoideae</taxon>
        <taxon>Boletus</taxon>
    </lineage>
</organism>
<keyword evidence="3" id="KW-1185">Reference proteome</keyword>
<feature type="compositionally biased region" description="Polar residues" evidence="1">
    <location>
        <begin position="55"/>
        <end position="66"/>
    </location>
</feature>
<evidence type="ECO:0000313" key="3">
    <source>
        <dbReference type="Proteomes" id="UP001194468"/>
    </source>
</evidence>
<name>A0AAD4GFY6_BOLED</name>
<dbReference type="Proteomes" id="UP001194468">
    <property type="component" value="Unassembled WGS sequence"/>
</dbReference>
<protein>
    <submittedName>
        <fullName evidence="2">Uncharacterized protein</fullName>
    </submittedName>
</protein>
<dbReference type="Gene3D" id="3.40.640.10">
    <property type="entry name" value="Type I PLP-dependent aspartate aminotransferase-like (Major domain)"/>
    <property type="match status" value="1"/>
</dbReference>
<feature type="region of interest" description="Disordered" evidence="1">
    <location>
        <begin position="1"/>
        <end position="74"/>
    </location>
</feature>
<feature type="compositionally biased region" description="Low complexity" evidence="1">
    <location>
        <begin position="34"/>
        <end position="45"/>
    </location>
</feature>
<reference evidence="2" key="1">
    <citation type="submission" date="2019-10" db="EMBL/GenBank/DDBJ databases">
        <authorList>
            <consortium name="DOE Joint Genome Institute"/>
            <person name="Kuo A."/>
            <person name="Miyauchi S."/>
            <person name="Kiss E."/>
            <person name="Drula E."/>
            <person name="Kohler A."/>
            <person name="Sanchez-Garcia M."/>
            <person name="Andreopoulos B."/>
            <person name="Barry K.W."/>
            <person name="Bonito G."/>
            <person name="Buee M."/>
            <person name="Carver A."/>
            <person name="Chen C."/>
            <person name="Cichocki N."/>
            <person name="Clum A."/>
            <person name="Culley D."/>
            <person name="Crous P.W."/>
            <person name="Fauchery L."/>
            <person name="Girlanda M."/>
            <person name="Hayes R."/>
            <person name="Keri Z."/>
            <person name="LaButti K."/>
            <person name="Lipzen A."/>
            <person name="Lombard V."/>
            <person name="Magnuson J."/>
            <person name="Maillard F."/>
            <person name="Morin E."/>
            <person name="Murat C."/>
            <person name="Nolan M."/>
            <person name="Ohm R."/>
            <person name="Pangilinan J."/>
            <person name="Pereira M."/>
            <person name="Perotto S."/>
            <person name="Peter M."/>
            <person name="Riley R."/>
            <person name="Sitrit Y."/>
            <person name="Stielow B."/>
            <person name="Szollosi G."/>
            <person name="Zifcakova L."/>
            <person name="Stursova M."/>
            <person name="Spatafora J.W."/>
            <person name="Tedersoo L."/>
            <person name="Vaario L.-M."/>
            <person name="Yamada A."/>
            <person name="Yan M."/>
            <person name="Wang P."/>
            <person name="Xu J."/>
            <person name="Bruns T."/>
            <person name="Baldrian P."/>
            <person name="Vilgalys R."/>
            <person name="Henrissat B."/>
            <person name="Grigoriev I.V."/>
            <person name="Hibbett D."/>
            <person name="Nagy L.G."/>
            <person name="Martin F.M."/>
        </authorList>
    </citation>
    <scope>NUCLEOTIDE SEQUENCE</scope>
    <source>
        <strain evidence="2">BED1</strain>
    </source>
</reference>
<dbReference type="EMBL" id="WHUW01000009">
    <property type="protein sequence ID" value="KAF8442104.1"/>
    <property type="molecule type" value="Genomic_DNA"/>
</dbReference>
<sequence>MTSLSEKLTAALSSRDRRLRRRRLPEPHRTYSLRSISTHPTTISPSPDPPRSEKPSSTLSATQNIHGSGGSRLLVPSRSHAELESRVCRFFGAEAALLFNSGYDANVT</sequence>
<evidence type="ECO:0000256" key="1">
    <source>
        <dbReference type="SAM" id="MobiDB-lite"/>
    </source>
</evidence>
<reference evidence="2" key="2">
    <citation type="journal article" date="2020" name="Nat. Commun.">
        <title>Large-scale genome sequencing of mycorrhizal fungi provides insights into the early evolution of symbiotic traits.</title>
        <authorList>
            <person name="Miyauchi S."/>
            <person name="Kiss E."/>
            <person name="Kuo A."/>
            <person name="Drula E."/>
            <person name="Kohler A."/>
            <person name="Sanchez-Garcia M."/>
            <person name="Morin E."/>
            <person name="Andreopoulos B."/>
            <person name="Barry K.W."/>
            <person name="Bonito G."/>
            <person name="Buee M."/>
            <person name="Carver A."/>
            <person name="Chen C."/>
            <person name="Cichocki N."/>
            <person name="Clum A."/>
            <person name="Culley D."/>
            <person name="Crous P.W."/>
            <person name="Fauchery L."/>
            <person name="Girlanda M."/>
            <person name="Hayes R.D."/>
            <person name="Keri Z."/>
            <person name="LaButti K."/>
            <person name="Lipzen A."/>
            <person name="Lombard V."/>
            <person name="Magnuson J."/>
            <person name="Maillard F."/>
            <person name="Murat C."/>
            <person name="Nolan M."/>
            <person name="Ohm R.A."/>
            <person name="Pangilinan J."/>
            <person name="Pereira M.F."/>
            <person name="Perotto S."/>
            <person name="Peter M."/>
            <person name="Pfister S."/>
            <person name="Riley R."/>
            <person name="Sitrit Y."/>
            <person name="Stielow J.B."/>
            <person name="Szollosi G."/>
            <person name="Zifcakova L."/>
            <person name="Stursova M."/>
            <person name="Spatafora J.W."/>
            <person name="Tedersoo L."/>
            <person name="Vaario L.M."/>
            <person name="Yamada A."/>
            <person name="Yan M."/>
            <person name="Wang P."/>
            <person name="Xu J."/>
            <person name="Bruns T."/>
            <person name="Baldrian P."/>
            <person name="Vilgalys R."/>
            <person name="Dunand C."/>
            <person name="Henrissat B."/>
            <person name="Grigoriev I.V."/>
            <person name="Hibbett D."/>
            <person name="Nagy L.G."/>
            <person name="Martin F.M."/>
        </authorList>
    </citation>
    <scope>NUCLEOTIDE SEQUENCE</scope>
    <source>
        <strain evidence="2">BED1</strain>
    </source>
</reference>
<dbReference type="InterPro" id="IPR015424">
    <property type="entry name" value="PyrdxlP-dep_Trfase"/>
</dbReference>
<accession>A0AAD4GFY6</accession>
<dbReference type="InterPro" id="IPR015421">
    <property type="entry name" value="PyrdxlP-dep_Trfase_major"/>
</dbReference>
<dbReference type="SUPFAM" id="SSF53383">
    <property type="entry name" value="PLP-dependent transferases"/>
    <property type="match status" value="1"/>
</dbReference>
<proteinExistence type="predicted"/>
<comment type="caution">
    <text evidence="2">The sequence shown here is derived from an EMBL/GenBank/DDBJ whole genome shotgun (WGS) entry which is preliminary data.</text>
</comment>
<gene>
    <name evidence="2" type="ORF">L210DRAFT_3194551</name>
</gene>